<reference evidence="2 3" key="1">
    <citation type="submission" date="2024-04" db="EMBL/GenBank/DDBJ databases">
        <title>Novel species of the genus Ideonella isolated from streams.</title>
        <authorList>
            <person name="Lu H."/>
        </authorList>
    </citation>
    <scope>NUCLEOTIDE SEQUENCE [LARGE SCALE GENOMIC DNA]</scope>
    <source>
        <strain evidence="2 3">DXS29W</strain>
    </source>
</reference>
<keyword evidence="1" id="KW-0732">Signal</keyword>
<gene>
    <name evidence="2" type="ORF">AACH06_12600</name>
</gene>
<evidence type="ECO:0000256" key="1">
    <source>
        <dbReference type="SAM" id="SignalP"/>
    </source>
</evidence>
<dbReference type="SUPFAM" id="SSF89372">
    <property type="entry name" value="Fucose-specific lectin"/>
    <property type="match status" value="1"/>
</dbReference>
<organism evidence="2 3">
    <name type="scientific">Ideonella lacteola</name>
    <dbReference type="NCBI Taxonomy" id="2984193"/>
    <lineage>
        <taxon>Bacteria</taxon>
        <taxon>Pseudomonadati</taxon>
        <taxon>Pseudomonadota</taxon>
        <taxon>Betaproteobacteria</taxon>
        <taxon>Burkholderiales</taxon>
        <taxon>Sphaerotilaceae</taxon>
        <taxon>Ideonella</taxon>
    </lineage>
</organism>
<feature type="chain" id="PRO_5046748845" description="Exo-alpha-sialidase" evidence="1">
    <location>
        <begin position="37"/>
        <end position="469"/>
    </location>
</feature>
<evidence type="ECO:0008006" key="4">
    <source>
        <dbReference type="Google" id="ProtNLM"/>
    </source>
</evidence>
<evidence type="ECO:0000313" key="3">
    <source>
        <dbReference type="Proteomes" id="UP001371218"/>
    </source>
</evidence>
<accession>A0ABU9BNX3</accession>
<sequence length="469" mass="49628">MTHTKQRSWRGASRLKPAVLVAMAMAGWMPVSGVSAATAECPWVWSPVEQLNVPGPFLGRNPLIRMDDAGTALAAWAEMGPDNTERILVSRRAPGGHWQAPWQVGVNPGAGQNDSSDLDLAVGASGHALLTWRRQSQRDPAGPRVVYFDPVAGWTQPTTLPVKSAGATAAAVAVNGAGQGLVSWAEPGQVLTRFFSPGKGWSAVVRVGDTRTQPGSAPRPVINDVGDAAVSWMSPQPKVARYDRSAGGWQPTTPLLDAGKVREGASPDLALTPAGDLFAVWAEQPKGDSKMRVLAAHYLAGQGWEPTARLSGASYGGHQPSVAVNPQGEAMVSWRVEEMGTAQRVESSRYMPGRGWGATVRIRTDAFVSASVPSFQPRGEFGVLSQQAYPDDDGVDFSKVVAYTMRASSNEIAEDAIWDLGTVISLDASPAGRQAALGALHDSPWVASPGVLRASVRERSCARMAAVMP</sequence>
<evidence type="ECO:0000313" key="2">
    <source>
        <dbReference type="EMBL" id="MEK8031660.1"/>
    </source>
</evidence>
<dbReference type="Proteomes" id="UP001371218">
    <property type="component" value="Unassembled WGS sequence"/>
</dbReference>
<proteinExistence type="predicted"/>
<name>A0ABU9BNX3_9BURK</name>
<comment type="caution">
    <text evidence="2">The sequence shown here is derived from an EMBL/GenBank/DDBJ whole genome shotgun (WGS) entry which is preliminary data.</text>
</comment>
<feature type="signal peptide" evidence="1">
    <location>
        <begin position="1"/>
        <end position="36"/>
    </location>
</feature>
<keyword evidence="3" id="KW-1185">Reference proteome</keyword>
<dbReference type="RefSeq" id="WP_341426047.1">
    <property type="nucleotide sequence ID" value="NZ_JBBUTG010000006.1"/>
</dbReference>
<protein>
    <recommendedName>
        <fullName evidence="4">Exo-alpha-sialidase</fullName>
    </recommendedName>
</protein>
<dbReference type="EMBL" id="JBBUTG010000006">
    <property type="protein sequence ID" value="MEK8031660.1"/>
    <property type="molecule type" value="Genomic_DNA"/>
</dbReference>